<dbReference type="InterPro" id="IPR002656">
    <property type="entry name" value="Acyl_transf_3_dom"/>
</dbReference>
<feature type="transmembrane region" description="Helical" evidence="7">
    <location>
        <begin position="279"/>
        <end position="297"/>
    </location>
</feature>
<sequence length="369" mass="41214">MTLQADHLSGMATTHSGRDRYIETLRGFACVLLVAYHVIGNDPQHGMHITAHDNWRLFTELFIHIRMPLFSFLSGFVFSAFVADRAALSVAFGKKLRRIAVPFVVVSTLFYVCFGLINRDFSLPIWRIYVLPYEHYWFLQATMLIMAALLVSNYIAGRYARAWMTALFPVSCAVFIAAPAFDPDVFSIGSALYLLPYFLLGQLLRIWSINRRIGDVSGRRIAMALFGLPVAVLFLLDLGEYRGWNTLDFSRESVLGLLFGVCACLFLFFSRLKWRPLEFVGAYSYTIYLFHVFFTAALRKSLAVLAPGLPNTILFASALVAGLFLPIALHKVLIRSRWAAALLLGITLRPATKTGAGKTGSATDTAVAR</sequence>
<keyword evidence="9" id="KW-0012">Acyltransferase</keyword>
<protein>
    <submittedName>
        <fullName evidence="9">Acyltransferase family protein</fullName>
    </submittedName>
</protein>
<dbReference type="PANTHER" id="PTHR40074:SF2">
    <property type="entry name" value="O-ACETYLTRANSFERASE WECH"/>
    <property type="match status" value="1"/>
</dbReference>
<keyword evidence="10" id="KW-1185">Reference proteome</keyword>
<evidence type="ECO:0000256" key="2">
    <source>
        <dbReference type="ARBA" id="ARBA00007400"/>
    </source>
</evidence>
<feature type="transmembrane region" description="Helical" evidence="7">
    <location>
        <begin position="253"/>
        <end position="272"/>
    </location>
</feature>
<dbReference type="EMBL" id="JBHSML010000003">
    <property type="protein sequence ID" value="MFC5515876.1"/>
    <property type="molecule type" value="Genomic_DNA"/>
</dbReference>
<keyword evidence="6 7" id="KW-0472">Membrane</keyword>
<evidence type="ECO:0000256" key="7">
    <source>
        <dbReference type="SAM" id="Phobius"/>
    </source>
</evidence>
<keyword evidence="4 7" id="KW-0812">Transmembrane</keyword>
<feature type="transmembrane region" description="Helical" evidence="7">
    <location>
        <begin position="309"/>
        <end position="329"/>
    </location>
</feature>
<evidence type="ECO:0000313" key="10">
    <source>
        <dbReference type="Proteomes" id="UP001596150"/>
    </source>
</evidence>
<comment type="similarity">
    <text evidence="2">Belongs to the acyltransferase 3 family.</text>
</comment>
<feature type="domain" description="Acyltransferase 3" evidence="8">
    <location>
        <begin position="20"/>
        <end position="329"/>
    </location>
</feature>
<evidence type="ECO:0000256" key="1">
    <source>
        <dbReference type="ARBA" id="ARBA00004651"/>
    </source>
</evidence>
<name>A0ABW0PUP2_9HYPH</name>
<feature type="transmembrane region" description="Helical" evidence="7">
    <location>
        <begin position="137"/>
        <end position="156"/>
    </location>
</feature>
<reference evidence="10" key="1">
    <citation type="journal article" date="2019" name="Int. J. Syst. Evol. Microbiol.">
        <title>The Global Catalogue of Microorganisms (GCM) 10K type strain sequencing project: providing services to taxonomists for standard genome sequencing and annotation.</title>
        <authorList>
            <consortium name="The Broad Institute Genomics Platform"/>
            <consortium name="The Broad Institute Genome Sequencing Center for Infectious Disease"/>
            <person name="Wu L."/>
            <person name="Ma J."/>
        </authorList>
    </citation>
    <scope>NUCLEOTIDE SEQUENCE [LARGE SCALE GENOMIC DNA]</scope>
    <source>
        <strain evidence="10">KACC 12633</strain>
    </source>
</reference>
<gene>
    <name evidence="9" type="ORF">ACFPP9_08860</name>
</gene>
<keyword evidence="9" id="KW-0808">Transferase</keyword>
<proteinExistence type="inferred from homology"/>
<accession>A0ABW0PUP2</accession>
<feature type="transmembrane region" description="Helical" evidence="7">
    <location>
        <begin position="99"/>
        <end position="117"/>
    </location>
</feature>
<dbReference type="RefSeq" id="WP_266341905.1">
    <property type="nucleotide sequence ID" value="NZ_JAPKNH010000001.1"/>
</dbReference>
<evidence type="ECO:0000256" key="3">
    <source>
        <dbReference type="ARBA" id="ARBA00022475"/>
    </source>
</evidence>
<dbReference type="GO" id="GO:0016746">
    <property type="term" value="F:acyltransferase activity"/>
    <property type="evidence" value="ECO:0007669"/>
    <property type="project" value="UniProtKB-KW"/>
</dbReference>
<evidence type="ECO:0000256" key="4">
    <source>
        <dbReference type="ARBA" id="ARBA00022692"/>
    </source>
</evidence>
<feature type="transmembrane region" description="Helical" evidence="7">
    <location>
        <begin position="65"/>
        <end position="87"/>
    </location>
</feature>
<keyword evidence="5 7" id="KW-1133">Transmembrane helix</keyword>
<dbReference type="PANTHER" id="PTHR40074">
    <property type="entry name" value="O-ACETYLTRANSFERASE WECH"/>
    <property type="match status" value="1"/>
</dbReference>
<comment type="subcellular location">
    <subcellularLocation>
        <location evidence="1">Cell membrane</location>
        <topology evidence="1">Multi-pass membrane protein</topology>
    </subcellularLocation>
</comment>
<feature type="transmembrane region" description="Helical" evidence="7">
    <location>
        <begin position="21"/>
        <end position="39"/>
    </location>
</feature>
<evidence type="ECO:0000259" key="8">
    <source>
        <dbReference type="Pfam" id="PF01757"/>
    </source>
</evidence>
<evidence type="ECO:0000256" key="6">
    <source>
        <dbReference type="ARBA" id="ARBA00023136"/>
    </source>
</evidence>
<feature type="transmembrane region" description="Helical" evidence="7">
    <location>
        <begin position="187"/>
        <end position="209"/>
    </location>
</feature>
<comment type="caution">
    <text evidence="9">The sequence shown here is derived from an EMBL/GenBank/DDBJ whole genome shotgun (WGS) entry which is preliminary data.</text>
</comment>
<organism evidence="9 10">
    <name type="scientific">Kaistia terrae</name>
    <dbReference type="NCBI Taxonomy" id="537017"/>
    <lineage>
        <taxon>Bacteria</taxon>
        <taxon>Pseudomonadati</taxon>
        <taxon>Pseudomonadota</taxon>
        <taxon>Alphaproteobacteria</taxon>
        <taxon>Hyphomicrobiales</taxon>
        <taxon>Kaistiaceae</taxon>
        <taxon>Kaistia</taxon>
    </lineage>
</organism>
<feature type="transmembrane region" description="Helical" evidence="7">
    <location>
        <begin position="163"/>
        <end position="181"/>
    </location>
</feature>
<keyword evidence="3" id="KW-1003">Cell membrane</keyword>
<feature type="transmembrane region" description="Helical" evidence="7">
    <location>
        <begin position="221"/>
        <end position="241"/>
    </location>
</feature>
<dbReference type="Proteomes" id="UP001596150">
    <property type="component" value="Unassembled WGS sequence"/>
</dbReference>
<dbReference type="Pfam" id="PF01757">
    <property type="entry name" value="Acyl_transf_3"/>
    <property type="match status" value="1"/>
</dbReference>
<evidence type="ECO:0000313" key="9">
    <source>
        <dbReference type="EMBL" id="MFC5515876.1"/>
    </source>
</evidence>
<evidence type="ECO:0000256" key="5">
    <source>
        <dbReference type="ARBA" id="ARBA00022989"/>
    </source>
</evidence>